<evidence type="ECO:0000313" key="4">
    <source>
        <dbReference type="EMBL" id="GGA42826.1"/>
    </source>
</evidence>
<evidence type="ECO:0000256" key="2">
    <source>
        <dbReference type="ARBA" id="ARBA00022737"/>
    </source>
</evidence>
<dbReference type="InterPro" id="IPR001307">
    <property type="entry name" value="Thiosulphate_STrfase_CS"/>
</dbReference>
<dbReference type="InterPro" id="IPR001763">
    <property type="entry name" value="Rhodanese-like_dom"/>
</dbReference>
<dbReference type="PROSITE" id="PS00380">
    <property type="entry name" value="RHODANESE_1"/>
    <property type="match status" value="1"/>
</dbReference>
<dbReference type="PANTHER" id="PTHR11364">
    <property type="entry name" value="THIOSULFATE SULFERTANSFERASE"/>
    <property type="match status" value="1"/>
</dbReference>
<evidence type="ECO:0000256" key="1">
    <source>
        <dbReference type="ARBA" id="ARBA00022679"/>
    </source>
</evidence>
<organism evidence="4 5">
    <name type="scientific">Kroppenstedtia guangzhouensis</name>
    <dbReference type="NCBI Taxonomy" id="1274356"/>
    <lineage>
        <taxon>Bacteria</taxon>
        <taxon>Bacillati</taxon>
        <taxon>Bacillota</taxon>
        <taxon>Bacilli</taxon>
        <taxon>Bacillales</taxon>
        <taxon>Thermoactinomycetaceae</taxon>
        <taxon>Kroppenstedtia</taxon>
    </lineage>
</organism>
<gene>
    <name evidence="4" type="ORF">GCM10007416_14840</name>
</gene>
<dbReference type="InterPro" id="IPR036873">
    <property type="entry name" value="Rhodanese-like_dom_sf"/>
</dbReference>
<dbReference type="RefSeq" id="WP_009711452.1">
    <property type="nucleotide sequence ID" value="NZ_BMEX01000004.1"/>
</dbReference>
<dbReference type="PROSITE" id="PS50206">
    <property type="entry name" value="RHODANESE_3"/>
    <property type="match status" value="2"/>
</dbReference>
<name>A0ABQ1GFK6_9BACL</name>
<keyword evidence="5" id="KW-1185">Reference proteome</keyword>
<keyword evidence="2" id="KW-0677">Repeat</keyword>
<dbReference type="EMBL" id="BMEX01000004">
    <property type="protein sequence ID" value="GGA42826.1"/>
    <property type="molecule type" value="Genomic_DNA"/>
</dbReference>
<sequence>MNRNPLVTPEWLYEHLKDPDLVVVDCRFDLTRPQSGKEGYRRNHIPGALYLDLEKDLSAPVGIHGGRHPLPDVDRFADRLGEVGIDRRRTVVAYDDQGGAMAARLWWMLRCLGHEAVFVLNGGYTAWTEMGYPVNDEVPRPEPTRFVPNPNRDLLVGMEEVKAWDGLLIDSREPARYEGKAEPIDAKAGHIPGAVNRFWKENLGEDGRWKNPAEMKKEWAFALGKQAIVYCGSGVTACANLLALHAAGITDARLYAGSWSDWISYEQNPVATGKENNISD</sequence>
<feature type="domain" description="Rhodanese" evidence="3">
    <location>
        <begin position="17"/>
        <end position="136"/>
    </location>
</feature>
<dbReference type="Pfam" id="PF00581">
    <property type="entry name" value="Rhodanese"/>
    <property type="match status" value="2"/>
</dbReference>
<accession>A0ABQ1GFK6</accession>
<evidence type="ECO:0000259" key="3">
    <source>
        <dbReference type="PROSITE" id="PS50206"/>
    </source>
</evidence>
<proteinExistence type="predicted"/>
<dbReference type="Proteomes" id="UP000617979">
    <property type="component" value="Unassembled WGS sequence"/>
</dbReference>
<dbReference type="Gene3D" id="3.40.250.10">
    <property type="entry name" value="Rhodanese-like domain"/>
    <property type="match status" value="2"/>
</dbReference>
<protein>
    <submittedName>
        <fullName evidence="4">Thiosulfate sulfurtransferase</fullName>
    </submittedName>
</protein>
<keyword evidence="1" id="KW-0808">Transferase</keyword>
<dbReference type="InterPro" id="IPR045078">
    <property type="entry name" value="TST/MPST-like"/>
</dbReference>
<dbReference type="SUPFAM" id="SSF52821">
    <property type="entry name" value="Rhodanese/Cell cycle control phosphatase"/>
    <property type="match status" value="2"/>
</dbReference>
<dbReference type="SMART" id="SM00450">
    <property type="entry name" value="RHOD"/>
    <property type="match status" value="2"/>
</dbReference>
<dbReference type="CDD" id="cd01449">
    <property type="entry name" value="TST_Repeat_2"/>
    <property type="match status" value="1"/>
</dbReference>
<dbReference type="CDD" id="cd01448">
    <property type="entry name" value="TST_Repeat_1"/>
    <property type="match status" value="1"/>
</dbReference>
<evidence type="ECO:0000313" key="5">
    <source>
        <dbReference type="Proteomes" id="UP000617979"/>
    </source>
</evidence>
<dbReference type="PANTHER" id="PTHR11364:SF27">
    <property type="entry name" value="SULFURTRANSFERASE"/>
    <property type="match status" value="1"/>
</dbReference>
<feature type="domain" description="Rhodanese" evidence="3">
    <location>
        <begin position="165"/>
        <end position="271"/>
    </location>
</feature>
<comment type="caution">
    <text evidence="4">The sequence shown here is derived from an EMBL/GenBank/DDBJ whole genome shotgun (WGS) entry which is preliminary data.</text>
</comment>
<reference evidence="5" key="1">
    <citation type="journal article" date="2019" name="Int. J. Syst. Evol. Microbiol.">
        <title>The Global Catalogue of Microorganisms (GCM) 10K type strain sequencing project: providing services to taxonomists for standard genome sequencing and annotation.</title>
        <authorList>
            <consortium name="The Broad Institute Genomics Platform"/>
            <consortium name="The Broad Institute Genome Sequencing Center for Infectious Disease"/>
            <person name="Wu L."/>
            <person name="Ma J."/>
        </authorList>
    </citation>
    <scope>NUCLEOTIDE SEQUENCE [LARGE SCALE GENOMIC DNA]</scope>
    <source>
        <strain evidence="5">CGMCC 1.12404</strain>
    </source>
</reference>